<sequence length="154" mass="16618">MQPDHQPSDGGDGADEAEERAWRAIVENYGDRAEIDESPTAPPQASSAPFGGRFGDPSAFPAESDDEPFVADEEEEGFTPPEPPPLPRVEPDRLLAWAGVLGSPVVLLCALLFSIGMPVWLGYLLVAAFVGGFLYLVVKMPREPRDPWDDGAQV</sequence>
<protein>
    <recommendedName>
        <fullName evidence="5">DUF308 domain-containing protein</fullName>
    </recommendedName>
</protein>
<feature type="transmembrane region" description="Helical" evidence="2">
    <location>
        <begin position="94"/>
        <end position="114"/>
    </location>
</feature>
<feature type="transmembrane region" description="Helical" evidence="2">
    <location>
        <begin position="120"/>
        <end position="138"/>
    </location>
</feature>
<dbReference type="RefSeq" id="WP_343908783.1">
    <property type="nucleotide sequence ID" value="NZ_BAAAJE010000018.1"/>
</dbReference>
<evidence type="ECO:0000256" key="1">
    <source>
        <dbReference type="SAM" id="MobiDB-lite"/>
    </source>
</evidence>
<gene>
    <name evidence="3" type="ORF">GCM10009606_33750</name>
</gene>
<dbReference type="EMBL" id="BAAAJE010000018">
    <property type="protein sequence ID" value="GAA1152484.1"/>
    <property type="molecule type" value="Genomic_DNA"/>
</dbReference>
<keyword evidence="2" id="KW-1133">Transmembrane helix</keyword>
<evidence type="ECO:0008006" key="5">
    <source>
        <dbReference type="Google" id="ProtNLM"/>
    </source>
</evidence>
<keyword evidence="2" id="KW-0812">Transmembrane</keyword>
<dbReference type="Proteomes" id="UP001499979">
    <property type="component" value="Unassembled WGS sequence"/>
</dbReference>
<evidence type="ECO:0000313" key="3">
    <source>
        <dbReference type="EMBL" id="GAA1152484.1"/>
    </source>
</evidence>
<comment type="caution">
    <text evidence="3">The sequence shown here is derived from an EMBL/GenBank/DDBJ whole genome shotgun (WGS) entry which is preliminary data.</text>
</comment>
<name>A0ABN1UJN8_9ACTN</name>
<accession>A0ABN1UJN8</accession>
<evidence type="ECO:0000256" key="2">
    <source>
        <dbReference type="SAM" id="Phobius"/>
    </source>
</evidence>
<evidence type="ECO:0000313" key="4">
    <source>
        <dbReference type="Proteomes" id="UP001499979"/>
    </source>
</evidence>
<reference evidence="3 4" key="1">
    <citation type="journal article" date="2019" name="Int. J. Syst. Evol. Microbiol.">
        <title>The Global Catalogue of Microorganisms (GCM) 10K type strain sequencing project: providing services to taxonomists for standard genome sequencing and annotation.</title>
        <authorList>
            <consortium name="The Broad Institute Genomics Platform"/>
            <consortium name="The Broad Institute Genome Sequencing Center for Infectious Disease"/>
            <person name="Wu L."/>
            <person name="Ma J."/>
        </authorList>
    </citation>
    <scope>NUCLEOTIDE SEQUENCE [LARGE SCALE GENOMIC DNA]</scope>
    <source>
        <strain evidence="3 4">JCM 11813</strain>
    </source>
</reference>
<proteinExistence type="predicted"/>
<keyword evidence="2" id="KW-0472">Membrane</keyword>
<organism evidence="3 4">
    <name type="scientific">Nocardioides aquiterrae</name>
    <dbReference type="NCBI Taxonomy" id="203799"/>
    <lineage>
        <taxon>Bacteria</taxon>
        <taxon>Bacillati</taxon>
        <taxon>Actinomycetota</taxon>
        <taxon>Actinomycetes</taxon>
        <taxon>Propionibacteriales</taxon>
        <taxon>Nocardioidaceae</taxon>
        <taxon>Nocardioides</taxon>
    </lineage>
</organism>
<keyword evidence="4" id="KW-1185">Reference proteome</keyword>
<feature type="region of interest" description="Disordered" evidence="1">
    <location>
        <begin position="1"/>
        <end position="90"/>
    </location>
</feature>
<feature type="compositionally biased region" description="Acidic residues" evidence="1">
    <location>
        <begin position="63"/>
        <end position="77"/>
    </location>
</feature>